<comment type="catalytic activity">
    <reaction evidence="7">
        <text>Preferential cleavage: (Ac)2-L-Lys-D-Ala-|-D-Ala. Also transpeptidation of peptidyl-alanyl moieties that are N-acyl substituents of D-alanine.</text>
        <dbReference type="EC" id="3.4.16.4"/>
    </reaction>
</comment>
<dbReference type="GO" id="GO:0008658">
    <property type="term" value="F:penicillin binding"/>
    <property type="evidence" value="ECO:0007669"/>
    <property type="project" value="InterPro"/>
</dbReference>
<feature type="transmembrane region" description="Helical" evidence="10">
    <location>
        <begin position="21"/>
        <end position="51"/>
    </location>
</feature>
<dbReference type="InterPro" id="IPR001460">
    <property type="entry name" value="PCN-bd_Tpept"/>
</dbReference>
<evidence type="ECO:0000256" key="9">
    <source>
        <dbReference type="SAM" id="MobiDB-lite"/>
    </source>
</evidence>
<feature type="compositionally biased region" description="Gly residues" evidence="9">
    <location>
        <begin position="924"/>
        <end position="936"/>
    </location>
</feature>
<evidence type="ECO:0000256" key="2">
    <source>
        <dbReference type="ARBA" id="ARBA00022670"/>
    </source>
</evidence>
<evidence type="ECO:0000256" key="5">
    <source>
        <dbReference type="ARBA" id="ARBA00022801"/>
    </source>
</evidence>
<dbReference type="InterPro" id="IPR013783">
    <property type="entry name" value="Ig-like_fold"/>
</dbReference>
<keyword evidence="10" id="KW-0812">Transmembrane</keyword>
<evidence type="ECO:0000256" key="3">
    <source>
        <dbReference type="ARBA" id="ARBA00022676"/>
    </source>
</evidence>
<feature type="domain" description="Fibronectin type-III" evidence="11">
    <location>
        <begin position="948"/>
        <end position="1034"/>
    </location>
</feature>
<name>A0A3A1UX92_9BACL</name>
<dbReference type="SUPFAM" id="SSF49265">
    <property type="entry name" value="Fibronectin type III"/>
    <property type="match status" value="1"/>
</dbReference>
<evidence type="ECO:0000313" key="13">
    <source>
        <dbReference type="Proteomes" id="UP000266482"/>
    </source>
</evidence>
<dbReference type="OrthoDB" id="9766909at2"/>
<dbReference type="RefSeq" id="WP_119602288.1">
    <property type="nucleotide sequence ID" value="NZ_QXQA01000017.1"/>
</dbReference>
<keyword evidence="4" id="KW-0808">Transferase</keyword>
<evidence type="ECO:0000256" key="8">
    <source>
        <dbReference type="ARBA" id="ARBA00049902"/>
    </source>
</evidence>
<dbReference type="PROSITE" id="PS50853">
    <property type="entry name" value="FN3"/>
    <property type="match status" value="1"/>
</dbReference>
<accession>A0A3A1UX92</accession>
<dbReference type="GO" id="GO:0008955">
    <property type="term" value="F:peptidoglycan glycosyltransferase activity"/>
    <property type="evidence" value="ECO:0007669"/>
    <property type="project" value="UniProtKB-EC"/>
</dbReference>
<evidence type="ECO:0000256" key="10">
    <source>
        <dbReference type="SAM" id="Phobius"/>
    </source>
</evidence>
<feature type="region of interest" description="Disordered" evidence="9">
    <location>
        <begin position="908"/>
        <end position="953"/>
    </location>
</feature>
<feature type="compositionally biased region" description="Basic and acidic residues" evidence="9">
    <location>
        <begin position="803"/>
        <end position="817"/>
    </location>
</feature>
<keyword evidence="13" id="KW-1185">Reference proteome</keyword>
<dbReference type="SUPFAM" id="SSF53955">
    <property type="entry name" value="Lysozyme-like"/>
    <property type="match status" value="1"/>
</dbReference>
<comment type="catalytic activity">
    <reaction evidence="8">
        <text>[GlcNAc-(1-&gt;4)-Mur2Ac(oyl-L-Ala-gamma-D-Glu-L-Lys-D-Ala-D-Ala)](n)-di-trans,octa-cis-undecaprenyl diphosphate + beta-D-GlcNAc-(1-&gt;4)-Mur2Ac(oyl-L-Ala-gamma-D-Glu-L-Lys-D-Ala-D-Ala)-di-trans,octa-cis-undecaprenyl diphosphate = [GlcNAc-(1-&gt;4)-Mur2Ac(oyl-L-Ala-gamma-D-Glu-L-Lys-D-Ala-D-Ala)](n+1)-di-trans,octa-cis-undecaprenyl diphosphate + di-trans,octa-cis-undecaprenyl diphosphate + H(+)</text>
        <dbReference type="Rhea" id="RHEA:23708"/>
        <dbReference type="Rhea" id="RHEA-COMP:9602"/>
        <dbReference type="Rhea" id="RHEA-COMP:9603"/>
        <dbReference type="ChEBI" id="CHEBI:15378"/>
        <dbReference type="ChEBI" id="CHEBI:58405"/>
        <dbReference type="ChEBI" id="CHEBI:60033"/>
        <dbReference type="ChEBI" id="CHEBI:78435"/>
        <dbReference type="EC" id="2.4.99.28"/>
    </reaction>
</comment>
<keyword evidence="10" id="KW-1133">Transmembrane helix</keyword>
<dbReference type="SMART" id="SM00060">
    <property type="entry name" value="FN3"/>
    <property type="match status" value="2"/>
</dbReference>
<dbReference type="GO" id="GO:0009002">
    <property type="term" value="F:serine-type D-Ala-D-Ala carboxypeptidase activity"/>
    <property type="evidence" value="ECO:0007669"/>
    <property type="project" value="UniProtKB-EC"/>
</dbReference>
<dbReference type="InterPro" id="IPR001264">
    <property type="entry name" value="Glyco_trans_51"/>
</dbReference>
<dbReference type="InterPro" id="IPR003961">
    <property type="entry name" value="FN3_dom"/>
</dbReference>
<comment type="caution">
    <text evidence="12">The sequence shown here is derived from an EMBL/GenBank/DDBJ whole genome shotgun (WGS) entry which is preliminary data.</text>
</comment>
<sequence>MQEEQQPSSSKTYSKWRLFGLISLITLKWMVYFGIFFGLLAGGAVTGYVAALVKDEEIRPQTVIQNKVGEYSETGYVYFKDDSLVGQLRTDEDRIVVTYEEIPESVINALLATEDNNFFEHEGVDINGLGRAVKQKLFNEDTQTGGSTLTQQLARRVFLSLDRTDSRKIKEIFLSLRMERYLTKEEILAAYLNKMPFGNGSNGYQVFGIKAAAKGIFGITDLSKLNIAQSAYLAGLPQLPSLYNAFNGSGDFNEDGFERAMKRQQFVLSRMLDTGRITQQEYDEAVKFDIRSSLAPPSEKAYTTYPYLMLEAERQAAEVLLMQEDPTLTKADLRKKENAPLIEEAREQLLRGGYHVYTTIDKDVYTIMREIASNEENFTPYSEEKGLEQIAGVMIDHKTGAIIGMLEGRDFYEEQMNFATQMIRQPGSTMKTIAAYLPAIEKGIIQPASIVDDAPIVMKDGQKGFHIPMNVTNKFMGLVTAREALNRSLNLPALKIFNDDVTIDAAWEFVRSLGITTLQPEDSYAQTGVIGGLSVGVSVEELTNAYGTIPNQGVFEDAYMIEKITDANGKVIYEHKSQPKRVFSEQTAFLMTDMLRTVISDPNGSGHSVAKQFNQYGKIPVAGKTGTTQSYGDVWFMGFTPDVTLGVWAGYEEQINSLSNNGRTRARSIWTLIMNRLTEEKPELFVTDAFAQPEGVVKATVSKASGLLPSDLTKSAGMLVTDWFNKDYIPKKTDDALVNMRYVTYEGINYVPNPQTPEDMTKEKLVIKRKKPLDVLMDEIKAAQSKLPADKRRPLSIYVPADAKNDAPSKTDPRVDDGALPAPPNDVKLAATPNGDVTITFTDSKSPDIVGYRLYKSVNQGAYVKFGESIHFGDEYKFSFKAAANEAASYYVAAVDVIGQESPQSALVNYGNPSTLPGLPGMPGQPGGGSGDGQGNQNGSSEGSATATPSAPTGLQAESTVISVLLSWAANPVSDQVTQYHVYYSAANDGNYEKIATTSQTSYEHLAPMAKGSYQVTAENSVGVSLPSEVITVE</sequence>
<evidence type="ECO:0000256" key="1">
    <source>
        <dbReference type="ARBA" id="ARBA00022645"/>
    </source>
</evidence>
<dbReference type="Pfam" id="PF00912">
    <property type="entry name" value="Transgly"/>
    <property type="match status" value="1"/>
</dbReference>
<keyword evidence="10" id="KW-0472">Membrane</keyword>
<dbReference type="Gene3D" id="2.60.40.10">
    <property type="entry name" value="Immunoglobulins"/>
    <property type="match status" value="2"/>
</dbReference>
<keyword evidence="5" id="KW-0378">Hydrolase</keyword>
<dbReference type="PANTHER" id="PTHR32282:SF33">
    <property type="entry name" value="PEPTIDOGLYCAN GLYCOSYLTRANSFERASE"/>
    <property type="match status" value="1"/>
</dbReference>
<organism evidence="12 13">
    <name type="scientific">Paenibacillus nanensis</name>
    <dbReference type="NCBI Taxonomy" id="393251"/>
    <lineage>
        <taxon>Bacteria</taxon>
        <taxon>Bacillati</taxon>
        <taxon>Bacillota</taxon>
        <taxon>Bacilli</taxon>
        <taxon>Bacillales</taxon>
        <taxon>Paenibacillaceae</taxon>
        <taxon>Paenibacillus</taxon>
    </lineage>
</organism>
<evidence type="ECO:0000256" key="4">
    <source>
        <dbReference type="ARBA" id="ARBA00022679"/>
    </source>
</evidence>
<dbReference type="InterPro" id="IPR036116">
    <property type="entry name" value="FN3_sf"/>
</dbReference>
<keyword evidence="3" id="KW-0328">Glycosyltransferase</keyword>
<keyword evidence="6" id="KW-0511">Multifunctional enzyme</keyword>
<keyword evidence="1 12" id="KW-0121">Carboxypeptidase</keyword>
<dbReference type="InterPro" id="IPR023346">
    <property type="entry name" value="Lysozyme-like_dom_sf"/>
</dbReference>
<evidence type="ECO:0000313" key="12">
    <source>
        <dbReference type="EMBL" id="RIX49960.1"/>
    </source>
</evidence>
<protein>
    <submittedName>
        <fullName evidence="12">Carboxypeptidase</fullName>
    </submittedName>
</protein>
<reference evidence="12 13" key="1">
    <citation type="submission" date="2018-09" db="EMBL/GenBank/DDBJ databases">
        <title>Paenibacillus aracenensis nov. sp. isolated from a cave in southern Spain.</title>
        <authorList>
            <person name="Jurado V."/>
            <person name="Gutierrez-Patricio S."/>
            <person name="Gonzalez-Pimentel J.L."/>
            <person name="Miller A.Z."/>
            <person name="Laiz L."/>
            <person name="Saiz-Jimenez C."/>
        </authorList>
    </citation>
    <scope>NUCLEOTIDE SEQUENCE [LARGE SCALE GENOMIC DNA]</scope>
    <source>
        <strain evidence="12 13">DSM 22867</strain>
    </source>
</reference>
<dbReference type="Gene3D" id="3.40.710.10">
    <property type="entry name" value="DD-peptidase/beta-lactamase superfamily"/>
    <property type="match status" value="1"/>
</dbReference>
<dbReference type="SUPFAM" id="SSF56601">
    <property type="entry name" value="beta-lactamase/transpeptidase-like"/>
    <property type="match status" value="1"/>
</dbReference>
<keyword evidence="2" id="KW-0645">Protease</keyword>
<dbReference type="EMBL" id="QXQA01000017">
    <property type="protein sequence ID" value="RIX49960.1"/>
    <property type="molecule type" value="Genomic_DNA"/>
</dbReference>
<gene>
    <name evidence="12" type="ORF">D3P08_22080</name>
</gene>
<evidence type="ECO:0000256" key="6">
    <source>
        <dbReference type="ARBA" id="ARBA00023268"/>
    </source>
</evidence>
<dbReference type="Gene3D" id="1.10.3810.10">
    <property type="entry name" value="Biosynthetic peptidoglycan transglycosylase-like"/>
    <property type="match status" value="1"/>
</dbReference>
<feature type="region of interest" description="Disordered" evidence="9">
    <location>
        <begin position="801"/>
        <end position="826"/>
    </location>
</feature>
<dbReference type="InterPro" id="IPR050396">
    <property type="entry name" value="Glycosyltr_51/Transpeptidase"/>
</dbReference>
<dbReference type="AlphaFoldDB" id="A0A3A1UX92"/>
<evidence type="ECO:0000259" key="11">
    <source>
        <dbReference type="PROSITE" id="PS50853"/>
    </source>
</evidence>
<dbReference type="Pfam" id="PF00905">
    <property type="entry name" value="Transpeptidase"/>
    <property type="match status" value="1"/>
</dbReference>
<dbReference type="PANTHER" id="PTHR32282">
    <property type="entry name" value="BINDING PROTEIN TRANSPEPTIDASE, PUTATIVE-RELATED"/>
    <property type="match status" value="1"/>
</dbReference>
<evidence type="ECO:0000256" key="7">
    <source>
        <dbReference type="ARBA" id="ARBA00034000"/>
    </source>
</evidence>
<dbReference type="InterPro" id="IPR036950">
    <property type="entry name" value="PBP_transglycosylase"/>
</dbReference>
<dbReference type="GO" id="GO:0006508">
    <property type="term" value="P:proteolysis"/>
    <property type="evidence" value="ECO:0007669"/>
    <property type="project" value="UniProtKB-KW"/>
</dbReference>
<dbReference type="CDD" id="cd00063">
    <property type="entry name" value="FN3"/>
    <property type="match status" value="1"/>
</dbReference>
<dbReference type="InterPro" id="IPR012338">
    <property type="entry name" value="Beta-lactam/transpept-like"/>
</dbReference>
<dbReference type="Proteomes" id="UP000266482">
    <property type="component" value="Unassembled WGS sequence"/>
</dbReference>
<proteinExistence type="predicted"/>